<feature type="compositionally biased region" description="Gly residues" evidence="3">
    <location>
        <begin position="153"/>
        <end position="178"/>
    </location>
</feature>
<dbReference type="PANTHER" id="PTHR48100">
    <property type="entry name" value="BROAD-SPECIFICITY PHOSPHATASE YOR283W-RELATED"/>
    <property type="match status" value="1"/>
</dbReference>
<feature type="active site" description="Proton donor/acceptor" evidence="1">
    <location>
        <position position="383"/>
    </location>
</feature>
<feature type="region of interest" description="Disordered" evidence="3">
    <location>
        <begin position="150"/>
        <end position="294"/>
    </location>
</feature>
<reference evidence="5 6" key="1">
    <citation type="submission" date="2020-08" db="EMBL/GenBank/DDBJ databases">
        <title>Sequencing the genomes of 1000 actinobacteria strains.</title>
        <authorList>
            <person name="Klenk H.-P."/>
        </authorList>
    </citation>
    <scope>NUCLEOTIDE SEQUENCE [LARGE SCALE GENOMIC DNA]</scope>
    <source>
        <strain evidence="5 6">DSM 46887</strain>
    </source>
</reference>
<feature type="domain" description="RNase H type-1" evidence="4">
    <location>
        <begin position="1"/>
        <end position="141"/>
    </location>
</feature>
<dbReference type="GO" id="GO:0003676">
    <property type="term" value="F:nucleic acid binding"/>
    <property type="evidence" value="ECO:0007669"/>
    <property type="project" value="InterPro"/>
</dbReference>
<dbReference type="Pfam" id="PF00300">
    <property type="entry name" value="His_Phos_1"/>
    <property type="match status" value="1"/>
</dbReference>
<dbReference type="AlphaFoldDB" id="A0A7W9IL34"/>
<dbReference type="SMART" id="SM00855">
    <property type="entry name" value="PGAM"/>
    <property type="match status" value="1"/>
</dbReference>
<accession>A0A7W9IL34</accession>
<dbReference type="EC" id="5.4.2.12" evidence="5"/>
<organism evidence="5 6">
    <name type="scientific">Streptosporangium becharense</name>
    <dbReference type="NCBI Taxonomy" id="1816182"/>
    <lineage>
        <taxon>Bacteria</taxon>
        <taxon>Bacillati</taxon>
        <taxon>Actinomycetota</taxon>
        <taxon>Actinomycetes</taxon>
        <taxon>Streptosporangiales</taxon>
        <taxon>Streptosporangiaceae</taxon>
        <taxon>Streptosporangium</taxon>
    </lineage>
</organism>
<dbReference type="CDD" id="cd07067">
    <property type="entry name" value="HP_PGM_like"/>
    <property type="match status" value="1"/>
</dbReference>
<evidence type="ECO:0000313" key="6">
    <source>
        <dbReference type="Proteomes" id="UP000540685"/>
    </source>
</evidence>
<dbReference type="InterPro" id="IPR029033">
    <property type="entry name" value="His_PPase_superfam"/>
</dbReference>
<dbReference type="GO" id="GO:0004619">
    <property type="term" value="F:phosphoglycerate mutase activity"/>
    <property type="evidence" value="ECO:0007669"/>
    <property type="project" value="UniProtKB-EC"/>
</dbReference>
<proteinExistence type="predicted"/>
<evidence type="ECO:0000256" key="1">
    <source>
        <dbReference type="PIRSR" id="PIRSR613078-1"/>
    </source>
</evidence>
<dbReference type="SUPFAM" id="SSF53254">
    <property type="entry name" value="Phosphoglycerate mutase-like"/>
    <property type="match status" value="1"/>
</dbReference>
<evidence type="ECO:0000259" key="4">
    <source>
        <dbReference type="PROSITE" id="PS50879"/>
    </source>
</evidence>
<dbReference type="Proteomes" id="UP000540685">
    <property type="component" value="Unassembled WGS sequence"/>
</dbReference>
<protein>
    <submittedName>
        <fullName evidence="5">Putative phosphoglycerate mutase</fullName>
        <ecNumber evidence="5">5.4.2.12</ecNumber>
    </submittedName>
</protein>
<name>A0A7W9IL34_9ACTN</name>
<dbReference type="GO" id="GO:0005737">
    <property type="term" value="C:cytoplasm"/>
    <property type="evidence" value="ECO:0007669"/>
    <property type="project" value="TreeGrafter"/>
</dbReference>
<feature type="binding site" evidence="2">
    <location>
        <position position="359"/>
    </location>
    <ligand>
        <name>substrate</name>
    </ligand>
</feature>
<evidence type="ECO:0000256" key="2">
    <source>
        <dbReference type="PIRSR" id="PIRSR613078-2"/>
    </source>
</evidence>
<dbReference type="PANTHER" id="PTHR48100:SF1">
    <property type="entry name" value="HISTIDINE PHOSPHATASE FAMILY PROTEIN-RELATED"/>
    <property type="match status" value="1"/>
</dbReference>
<feature type="compositionally biased region" description="Low complexity" evidence="3">
    <location>
        <begin position="235"/>
        <end position="278"/>
    </location>
</feature>
<dbReference type="Pfam" id="PF13456">
    <property type="entry name" value="RVT_3"/>
    <property type="match status" value="1"/>
</dbReference>
<dbReference type="InterPro" id="IPR013078">
    <property type="entry name" value="His_Pase_superF_clade-1"/>
</dbReference>
<dbReference type="Gene3D" id="3.40.50.1240">
    <property type="entry name" value="Phosphoglycerate mutase-like"/>
    <property type="match status" value="1"/>
</dbReference>
<dbReference type="EMBL" id="JACHMP010000001">
    <property type="protein sequence ID" value="MBB5822320.1"/>
    <property type="molecule type" value="Genomic_DNA"/>
</dbReference>
<keyword evidence="6" id="KW-1185">Reference proteome</keyword>
<dbReference type="Gene3D" id="3.30.420.10">
    <property type="entry name" value="Ribonuclease H-like superfamily/Ribonuclease H"/>
    <property type="match status" value="1"/>
</dbReference>
<sequence>MTSYVIEADGGSRGNPGPAGYGAVVRDAADGQILVETAEAIGTQTNNVAEYRGLIAGLDALLALAGDGATVEVRMDSKLVVEQMAGRWKIKNEGLRPLALQAAALARRLRVTWKWIPRELNKDADRLANEAMDAAAKGLPWRLAGSADVAGSAGAGSAGGSPAAGGSAGAGSVGGSAGTPGVSGAAGSAGTSGAVSSPSAAARTGGGMPAEDLLLFDDADLGTADGPGSTGDTGPGTARTAGTSAARTADTGTARTTGTGTARTAGAVREPAPALSPESPERESPAAGLGSGWRPPTTVATSLYLLRHGETPLSVGRRFSGLGDPELTPNGVAQAEAAAARLARDPYGIQVIVSSPLRRARATAEAVAARTGLEVVVEEGLRETDFGLWEGHTFTEIQRRWPDELAAWLADPSAAPPGGESFGEAARRVQATRDALLERYEGRRVLAVSHVTPIKMLLRLALLAPLDALYRMHLDLSALSLIEYYADGPALVKAFNDTSHLR</sequence>
<dbReference type="InterPro" id="IPR050275">
    <property type="entry name" value="PGM_Phosphatase"/>
</dbReference>
<dbReference type="GO" id="GO:0016791">
    <property type="term" value="F:phosphatase activity"/>
    <property type="evidence" value="ECO:0007669"/>
    <property type="project" value="TreeGrafter"/>
</dbReference>
<dbReference type="PROSITE" id="PS50879">
    <property type="entry name" value="RNASE_H_1"/>
    <property type="match status" value="1"/>
</dbReference>
<dbReference type="CDD" id="cd09279">
    <property type="entry name" value="RNase_HI_like"/>
    <property type="match status" value="1"/>
</dbReference>
<dbReference type="InterPro" id="IPR012337">
    <property type="entry name" value="RNaseH-like_sf"/>
</dbReference>
<evidence type="ECO:0000256" key="3">
    <source>
        <dbReference type="SAM" id="MobiDB-lite"/>
    </source>
</evidence>
<feature type="active site" description="Tele-phosphohistidine intermediate" evidence="1">
    <location>
        <position position="308"/>
    </location>
</feature>
<dbReference type="InterPro" id="IPR036397">
    <property type="entry name" value="RNaseH_sf"/>
</dbReference>
<gene>
    <name evidence="5" type="ORF">F4562_005382</name>
</gene>
<dbReference type="InterPro" id="IPR002156">
    <property type="entry name" value="RNaseH_domain"/>
</dbReference>
<dbReference type="RefSeq" id="WP_184541763.1">
    <property type="nucleotide sequence ID" value="NZ_JACHMP010000001.1"/>
</dbReference>
<evidence type="ECO:0000313" key="5">
    <source>
        <dbReference type="EMBL" id="MBB5822320.1"/>
    </source>
</evidence>
<keyword evidence="5" id="KW-0413">Isomerase</keyword>
<dbReference type="GO" id="GO:0004523">
    <property type="term" value="F:RNA-DNA hybrid ribonuclease activity"/>
    <property type="evidence" value="ECO:0007669"/>
    <property type="project" value="InterPro"/>
</dbReference>
<feature type="compositionally biased region" description="Low complexity" evidence="3">
    <location>
        <begin position="179"/>
        <end position="202"/>
    </location>
</feature>
<dbReference type="SUPFAM" id="SSF53098">
    <property type="entry name" value="Ribonuclease H-like"/>
    <property type="match status" value="1"/>
</dbReference>
<comment type="caution">
    <text evidence="5">The sequence shown here is derived from an EMBL/GenBank/DDBJ whole genome shotgun (WGS) entry which is preliminary data.</text>
</comment>